<accession>A0ABV9A654</accession>
<dbReference type="EMBL" id="JBHSFH010000005">
    <property type="protein sequence ID" value="MFC4494484.1"/>
    <property type="molecule type" value="Genomic_DNA"/>
</dbReference>
<proteinExistence type="predicted"/>
<evidence type="ECO:0000313" key="2">
    <source>
        <dbReference type="EMBL" id="MFC4494484.1"/>
    </source>
</evidence>
<dbReference type="InterPro" id="IPR018960">
    <property type="entry name" value="DUF1990"/>
</dbReference>
<dbReference type="Pfam" id="PF09348">
    <property type="entry name" value="DUF1990"/>
    <property type="match status" value="1"/>
</dbReference>
<comment type="caution">
    <text evidence="2">The sequence shown here is derived from an EMBL/GenBank/DDBJ whole genome shotgun (WGS) entry which is preliminary data.</text>
</comment>
<protein>
    <submittedName>
        <fullName evidence="2">DUF1990 family protein</fullName>
    </submittedName>
</protein>
<evidence type="ECO:0000313" key="3">
    <source>
        <dbReference type="Proteomes" id="UP001595997"/>
    </source>
</evidence>
<dbReference type="RefSeq" id="WP_386445582.1">
    <property type="nucleotide sequence ID" value="NZ_JBHSFH010000005.1"/>
</dbReference>
<keyword evidence="3" id="KW-1185">Reference proteome</keyword>
<gene>
    <name evidence="2" type="ORF">ACFPA8_10100</name>
</gene>
<reference evidence="3" key="1">
    <citation type="journal article" date="2019" name="Int. J. Syst. Evol. Microbiol.">
        <title>The Global Catalogue of Microorganisms (GCM) 10K type strain sequencing project: providing services to taxonomists for standard genome sequencing and annotation.</title>
        <authorList>
            <consortium name="The Broad Institute Genomics Platform"/>
            <consortium name="The Broad Institute Genome Sequencing Center for Infectious Disease"/>
            <person name="Wu L."/>
            <person name="Ma J."/>
        </authorList>
    </citation>
    <scope>NUCLEOTIDE SEQUENCE [LARGE SCALE GENOMIC DNA]</scope>
    <source>
        <strain evidence="3">CGMCC 4.7357</strain>
    </source>
</reference>
<evidence type="ECO:0000259" key="1">
    <source>
        <dbReference type="Pfam" id="PF09348"/>
    </source>
</evidence>
<feature type="domain" description="DUF1990" evidence="1">
    <location>
        <begin position="37"/>
        <end position="198"/>
    </location>
</feature>
<dbReference type="Proteomes" id="UP001595997">
    <property type="component" value="Unassembled WGS sequence"/>
</dbReference>
<sequence length="249" mass="28040">MLRERRLYREDAVPALRALASLDVNYPGAGGRPAAEAGWHIDTLVQPLPPEDAGAPVPGGSWETACRLVGDYRFAEPRILRSVYDSTAPLLGRDMLLEGRFYGLRFDMGVRVTCVTDEVHGSGEDARRVWGWSYRTLQGHLEQGELTYEVVKHLHTGAVDFVITGYSRRAPIRNPLVRLGFMLFGRLTQRRFYRRSAKRLHRLLQGELRGLPAAAMDTHPSDDRVVVAPATAPLPEAFRRIPRSHDRHP</sequence>
<organism evidence="2 3">
    <name type="scientific">Streptomyces ovatisporus</name>
    <dbReference type="NCBI Taxonomy" id="1128682"/>
    <lineage>
        <taxon>Bacteria</taxon>
        <taxon>Bacillati</taxon>
        <taxon>Actinomycetota</taxon>
        <taxon>Actinomycetes</taxon>
        <taxon>Kitasatosporales</taxon>
        <taxon>Streptomycetaceae</taxon>
        <taxon>Streptomyces</taxon>
    </lineage>
</organism>
<name>A0ABV9A654_9ACTN</name>